<evidence type="ECO:0000256" key="1">
    <source>
        <dbReference type="ARBA" id="ARBA00022664"/>
    </source>
</evidence>
<dbReference type="Proteomes" id="UP000653305">
    <property type="component" value="Unassembled WGS sequence"/>
</dbReference>
<evidence type="ECO:0000256" key="3">
    <source>
        <dbReference type="ARBA" id="ARBA00023187"/>
    </source>
</evidence>
<feature type="compositionally biased region" description="Basic and acidic residues" evidence="4">
    <location>
        <begin position="1"/>
        <end position="12"/>
    </location>
</feature>
<protein>
    <submittedName>
        <fullName evidence="5">Splicing factor u2af large subunit a</fullName>
    </submittedName>
</protein>
<proteinExistence type="predicted"/>
<dbReference type="GO" id="GO:0008380">
    <property type="term" value="P:RNA splicing"/>
    <property type="evidence" value="ECO:0007669"/>
    <property type="project" value="UniProtKB-KW"/>
</dbReference>
<dbReference type="OrthoDB" id="1742066at2759"/>
<dbReference type="InterPro" id="IPR012677">
    <property type="entry name" value="Nucleotide-bd_a/b_plait_sf"/>
</dbReference>
<gene>
    <name evidence="5" type="ORF">PHJA_001812200</name>
</gene>
<dbReference type="PANTHER" id="PTHR23139">
    <property type="entry name" value="RNA-BINDING PROTEIN"/>
    <property type="match status" value="1"/>
</dbReference>
<keyword evidence="2" id="KW-0694">RNA-binding</keyword>
<organism evidence="5 6">
    <name type="scientific">Phtheirospermum japonicum</name>
    <dbReference type="NCBI Taxonomy" id="374723"/>
    <lineage>
        <taxon>Eukaryota</taxon>
        <taxon>Viridiplantae</taxon>
        <taxon>Streptophyta</taxon>
        <taxon>Embryophyta</taxon>
        <taxon>Tracheophyta</taxon>
        <taxon>Spermatophyta</taxon>
        <taxon>Magnoliopsida</taxon>
        <taxon>eudicotyledons</taxon>
        <taxon>Gunneridae</taxon>
        <taxon>Pentapetalae</taxon>
        <taxon>asterids</taxon>
        <taxon>lamiids</taxon>
        <taxon>Lamiales</taxon>
        <taxon>Orobanchaceae</taxon>
        <taxon>Orobanchaceae incertae sedis</taxon>
        <taxon>Phtheirospermum</taxon>
    </lineage>
</organism>
<accession>A0A830CQP6</accession>
<keyword evidence="1" id="KW-0507">mRNA processing</keyword>
<name>A0A830CQP6_9LAMI</name>
<dbReference type="Gene3D" id="3.30.70.330">
    <property type="match status" value="1"/>
</dbReference>
<sequence>MPRHSGEDDRRRSSPYVERSMVPSSEGSVSMFPFQVMTQQATRFARRVYVGGLPPLANEQTITRFFSHVMNAVGGNSAGPGDAVVNVYINHEKKFAFVEMRTCYPEALDKIVQSRHPNQTSPNCTKVIKGAPHAPAKPASPHCAFSYV</sequence>
<evidence type="ECO:0000313" key="6">
    <source>
        <dbReference type="Proteomes" id="UP000653305"/>
    </source>
</evidence>
<dbReference type="AlphaFoldDB" id="A0A830CQP6"/>
<keyword evidence="6" id="KW-1185">Reference proteome</keyword>
<feature type="region of interest" description="Disordered" evidence="4">
    <location>
        <begin position="1"/>
        <end position="22"/>
    </location>
</feature>
<evidence type="ECO:0000256" key="4">
    <source>
        <dbReference type="SAM" id="MobiDB-lite"/>
    </source>
</evidence>
<dbReference type="InterPro" id="IPR035979">
    <property type="entry name" value="RBD_domain_sf"/>
</dbReference>
<dbReference type="GO" id="GO:0006397">
    <property type="term" value="P:mRNA processing"/>
    <property type="evidence" value="ECO:0007669"/>
    <property type="project" value="UniProtKB-KW"/>
</dbReference>
<dbReference type="GO" id="GO:0003723">
    <property type="term" value="F:RNA binding"/>
    <property type="evidence" value="ECO:0007669"/>
    <property type="project" value="UniProtKB-KW"/>
</dbReference>
<keyword evidence="3" id="KW-0508">mRNA splicing</keyword>
<dbReference type="SUPFAM" id="SSF54928">
    <property type="entry name" value="RNA-binding domain, RBD"/>
    <property type="match status" value="1"/>
</dbReference>
<evidence type="ECO:0000256" key="2">
    <source>
        <dbReference type="ARBA" id="ARBA00022884"/>
    </source>
</evidence>
<dbReference type="EMBL" id="BMAC01000450">
    <property type="protein sequence ID" value="GFP96681.1"/>
    <property type="molecule type" value="Genomic_DNA"/>
</dbReference>
<evidence type="ECO:0000313" key="5">
    <source>
        <dbReference type="EMBL" id="GFP96681.1"/>
    </source>
</evidence>
<reference evidence="5" key="1">
    <citation type="submission" date="2020-07" db="EMBL/GenBank/DDBJ databases">
        <title>Ethylene signaling mediates host invasion by parasitic plants.</title>
        <authorList>
            <person name="Yoshida S."/>
        </authorList>
    </citation>
    <scope>NUCLEOTIDE SEQUENCE</scope>
    <source>
        <strain evidence="5">Okayama</strain>
    </source>
</reference>
<comment type="caution">
    <text evidence="5">The sequence shown here is derived from an EMBL/GenBank/DDBJ whole genome shotgun (WGS) entry which is preliminary data.</text>
</comment>